<reference evidence="1" key="1">
    <citation type="submission" date="2021-09" db="EMBL/GenBank/DDBJ databases">
        <authorList>
            <consortium name="AG Swart"/>
            <person name="Singh M."/>
            <person name="Singh A."/>
            <person name="Seah K."/>
            <person name="Emmerich C."/>
        </authorList>
    </citation>
    <scope>NUCLEOTIDE SEQUENCE</scope>
    <source>
        <strain evidence="1">ATCC30299</strain>
    </source>
</reference>
<dbReference type="AlphaFoldDB" id="A0AAU9IU20"/>
<evidence type="ECO:0000313" key="2">
    <source>
        <dbReference type="Proteomes" id="UP001162131"/>
    </source>
</evidence>
<organism evidence="1 2">
    <name type="scientific">Blepharisma stoltei</name>
    <dbReference type="NCBI Taxonomy" id="1481888"/>
    <lineage>
        <taxon>Eukaryota</taxon>
        <taxon>Sar</taxon>
        <taxon>Alveolata</taxon>
        <taxon>Ciliophora</taxon>
        <taxon>Postciliodesmatophora</taxon>
        <taxon>Heterotrichea</taxon>
        <taxon>Heterotrichida</taxon>
        <taxon>Blepharismidae</taxon>
        <taxon>Blepharisma</taxon>
    </lineage>
</organism>
<proteinExistence type="predicted"/>
<sequence>MMINKLHNSNFIQVLIKKAINDMIKFIPELFFSLRKIIFKHFLMIDAIQRILLKSSSNIRHKFAKYTETNVI</sequence>
<name>A0AAU9IU20_9CILI</name>
<accession>A0AAU9IU20</accession>
<comment type="caution">
    <text evidence="1">The sequence shown here is derived from an EMBL/GenBank/DDBJ whole genome shotgun (WGS) entry which is preliminary data.</text>
</comment>
<protein>
    <submittedName>
        <fullName evidence="1">Uncharacterized protein</fullName>
    </submittedName>
</protein>
<gene>
    <name evidence="1" type="ORF">BSTOLATCC_MIC16808</name>
</gene>
<dbReference type="Proteomes" id="UP001162131">
    <property type="component" value="Unassembled WGS sequence"/>
</dbReference>
<evidence type="ECO:0000313" key="1">
    <source>
        <dbReference type="EMBL" id="CAG9316702.1"/>
    </source>
</evidence>
<keyword evidence="2" id="KW-1185">Reference proteome</keyword>
<dbReference type="EMBL" id="CAJZBQ010000016">
    <property type="protein sequence ID" value="CAG9316702.1"/>
    <property type="molecule type" value="Genomic_DNA"/>
</dbReference>